<evidence type="ECO:0000313" key="3">
    <source>
        <dbReference type="Proteomes" id="UP000198862"/>
    </source>
</evidence>
<evidence type="ECO:0000259" key="1">
    <source>
        <dbReference type="Pfam" id="PF18433"/>
    </source>
</evidence>
<dbReference type="Proteomes" id="UP000198862">
    <property type="component" value="Unassembled WGS sequence"/>
</dbReference>
<dbReference type="InterPro" id="IPR041651">
    <property type="entry name" value="DUF5610"/>
</dbReference>
<protein>
    <recommendedName>
        <fullName evidence="1">DUF5610 domain-containing protein</fullName>
    </recommendedName>
</protein>
<accession>A0A1I1U535</accession>
<dbReference type="Pfam" id="PF18433">
    <property type="entry name" value="DUF5610"/>
    <property type="match status" value="1"/>
</dbReference>
<evidence type="ECO:0000313" key="2">
    <source>
        <dbReference type="EMBL" id="SFD63813.1"/>
    </source>
</evidence>
<organism evidence="2 3">
    <name type="scientific">Pseudoalteromonas denitrificans DSM 6059</name>
    <dbReference type="NCBI Taxonomy" id="1123010"/>
    <lineage>
        <taxon>Bacteria</taxon>
        <taxon>Pseudomonadati</taxon>
        <taxon>Pseudomonadota</taxon>
        <taxon>Gammaproteobacteria</taxon>
        <taxon>Alteromonadales</taxon>
        <taxon>Pseudoalteromonadaceae</taxon>
        <taxon>Pseudoalteromonas</taxon>
    </lineage>
</organism>
<dbReference type="OrthoDB" id="7366224at2"/>
<dbReference type="AlphaFoldDB" id="A0A1I1U535"/>
<dbReference type="EMBL" id="FOLO01000078">
    <property type="protein sequence ID" value="SFD63813.1"/>
    <property type="molecule type" value="Genomic_DNA"/>
</dbReference>
<feature type="domain" description="DUF5610" evidence="1">
    <location>
        <begin position="43"/>
        <end position="149"/>
    </location>
</feature>
<dbReference type="RefSeq" id="WP_091991355.1">
    <property type="nucleotide sequence ID" value="NZ_FOLO01000078.1"/>
</dbReference>
<keyword evidence="3" id="KW-1185">Reference proteome</keyword>
<proteinExistence type="predicted"/>
<name>A0A1I1U535_9GAMM</name>
<sequence>MKIGSSGFQPAALFNQLFKKSDKTQSQSQLSNPIQFSKNNQIASKVMQDKLSHSLSMPPTAKNETDSLFDFEKVAKNVLGFVKSAVLNAQGKGASDDEIKDILSQARSGIEVGISEAYKELEDAGLMTQNIEQGIAKSSDLMSEGLNKLEESLFQPETSKTNYSQASSYNLSNGAELTIRTQEGDEIRISFNSDYQHENASAYQSNNNGESFAYQDSKSYSASFSFEVNGDLNEEEQEAINALMSDLQKVSDDFFSGSLEEAFEQASQINMDTTQLAAFSMNLQQTESLVSVKEYRSNIPGLGLAKQLAPLNDGLQQAYEKAKPLSIESELSGILQWLNQEREQADKFIQYSQSLFDQFALFDNATTSNKQQNNDVSS</sequence>
<gene>
    <name evidence="2" type="ORF">SAMN02745724_05050</name>
</gene>
<dbReference type="STRING" id="1123010.SAMN02745724_05050"/>
<reference evidence="2 3" key="1">
    <citation type="submission" date="2016-10" db="EMBL/GenBank/DDBJ databases">
        <authorList>
            <person name="de Groot N.N."/>
        </authorList>
    </citation>
    <scope>NUCLEOTIDE SEQUENCE [LARGE SCALE GENOMIC DNA]</scope>
    <source>
        <strain evidence="2 3">DSM 6059</strain>
    </source>
</reference>